<protein>
    <submittedName>
        <fullName evidence="6">TetR family transcriptional regulator</fullName>
    </submittedName>
</protein>
<name>A0ABP7W5U2_9ACTN</name>
<evidence type="ECO:0000313" key="7">
    <source>
        <dbReference type="Proteomes" id="UP001500683"/>
    </source>
</evidence>
<keyword evidence="1" id="KW-0805">Transcription regulation</keyword>
<dbReference type="InterPro" id="IPR041347">
    <property type="entry name" value="MftR_C"/>
</dbReference>
<proteinExistence type="predicted"/>
<dbReference type="SUPFAM" id="SSF46689">
    <property type="entry name" value="Homeodomain-like"/>
    <property type="match status" value="1"/>
</dbReference>
<evidence type="ECO:0000259" key="5">
    <source>
        <dbReference type="PROSITE" id="PS50977"/>
    </source>
</evidence>
<dbReference type="Pfam" id="PF00440">
    <property type="entry name" value="TetR_N"/>
    <property type="match status" value="1"/>
</dbReference>
<feature type="DNA-binding region" description="H-T-H motif" evidence="4">
    <location>
        <begin position="36"/>
        <end position="55"/>
    </location>
</feature>
<dbReference type="Pfam" id="PF17754">
    <property type="entry name" value="TetR_C_14"/>
    <property type="match status" value="1"/>
</dbReference>
<reference evidence="7" key="1">
    <citation type="journal article" date="2019" name="Int. J. Syst. Evol. Microbiol.">
        <title>The Global Catalogue of Microorganisms (GCM) 10K type strain sequencing project: providing services to taxonomists for standard genome sequencing and annotation.</title>
        <authorList>
            <consortium name="The Broad Institute Genomics Platform"/>
            <consortium name="The Broad Institute Genome Sequencing Center for Infectious Disease"/>
            <person name="Wu L."/>
            <person name="Ma J."/>
        </authorList>
    </citation>
    <scope>NUCLEOTIDE SEQUENCE [LARGE SCALE GENOMIC DNA]</scope>
    <source>
        <strain evidence="7">JCM 16702</strain>
    </source>
</reference>
<organism evidence="6 7">
    <name type="scientific">Actinomadura miaoliensis</name>
    <dbReference type="NCBI Taxonomy" id="430685"/>
    <lineage>
        <taxon>Bacteria</taxon>
        <taxon>Bacillati</taxon>
        <taxon>Actinomycetota</taxon>
        <taxon>Actinomycetes</taxon>
        <taxon>Streptosporangiales</taxon>
        <taxon>Thermomonosporaceae</taxon>
        <taxon>Actinomadura</taxon>
    </lineage>
</organism>
<evidence type="ECO:0000256" key="1">
    <source>
        <dbReference type="ARBA" id="ARBA00023015"/>
    </source>
</evidence>
<evidence type="ECO:0000256" key="2">
    <source>
        <dbReference type="ARBA" id="ARBA00023125"/>
    </source>
</evidence>
<comment type="caution">
    <text evidence="6">The sequence shown here is derived from an EMBL/GenBank/DDBJ whole genome shotgun (WGS) entry which is preliminary data.</text>
</comment>
<dbReference type="Proteomes" id="UP001500683">
    <property type="component" value="Unassembled WGS sequence"/>
</dbReference>
<dbReference type="PROSITE" id="PS50977">
    <property type="entry name" value="HTH_TETR_2"/>
    <property type="match status" value="1"/>
</dbReference>
<gene>
    <name evidence="6" type="ORF">GCM10022214_46050</name>
</gene>
<dbReference type="Gene3D" id="1.10.357.10">
    <property type="entry name" value="Tetracycline Repressor, domain 2"/>
    <property type="match status" value="1"/>
</dbReference>
<dbReference type="EMBL" id="BAAAZG010000031">
    <property type="protein sequence ID" value="GAA4081834.1"/>
    <property type="molecule type" value="Genomic_DNA"/>
</dbReference>
<accession>A0ABP7W5U2</accession>
<dbReference type="Gene3D" id="1.10.10.60">
    <property type="entry name" value="Homeodomain-like"/>
    <property type="match status" value="1"/>
</dbReference>
<dbReference type="PANTHER" id="PTHR30055:SF238">
    <property type="entry name" value="MYCOFACTOCIN BIOSYNTHESIS TRANSCRIPTIONAL REGULATOR MFTR-RELATED"/>
    <property type="match status" value="1"/>
</dbReference>
<dbReference type="InterPro" id="IPR009057">
    <property type="entry name" value="Homeodomain-like_sf"/>
</dbReference>
<keyword evidence="3" id="KW-0804">Transcription</keyword>
<dbReference type="RefSeq" id="WP_344951041.1">
    <property type="nucleotide sequence ID" value="NZ_BAAAZG010000031.1"/>
</dbReference>
<evidence type="ECO:0000256" key="3">
    <source>
        <dbReference type="ARBA" id="ARBA00023163"/>
    </source>
</evidence>
<dbReference type="InterPro" id="IPR001647">
    <property type="entry name" value="HTH_TetR"/>
</dbReference>
<evidence type="ECO:0000313" key="6">
    <source>
        <dbReference type="EMBL" id="GAA4081834.1"/>
    </source>
</evidence>
<keyword evidence="7" id="KW-1185">Reference proteome</keyword>
<dbReference type="PANTHER" id="PTHR30055">
    <property type="entry name" value="HTH-TYPE TRANSCRIPTIONAL REGULATOR RUTR"/>
    <property type="match status" value="1"/>
</dbReference>
<keyword evidence="2 4" id="KW-0238">DNA-binding</keyword>
<feature type="domain" description="HTH tetR-type" evidence="5">
    <location>
        <begin position="13"/>
        <end position="73"/>
    </location>
</feature>
<dbReference type="PROSITE" id="PS01081">
    <property type="entry name" value="HTH_TETR_1"/>
    <property type="match status" value="1"/>
</dbReference>
<sequence>MTVEMGLRERKKAATREALSRAAVRLVLARGVEGVTVEAIADEAGVSPRTFHNYFPGKEEAIVAPLVDGVRALIDGVRARPADEPIWETLRQAALEVLGPVGDPEETVALLHAVKDNPALVAWHMRGFVELQEELCAAVAERTGTDAERDLYPRLMAGTVGLALRAAIDLWTEGKTDTDITALFEDAFARLRAGLATP</sequence>
<dbReference type="InterPro" id="IPR023772">
    <property type="entry name" value="DNA-bd_HTH_TetR-type_CS"/>
</dbReference>
<evidence type="ECO:0000256" key="4">
    <source>
        <dbReference type="PROSITE-ProRule" id="PRU00335"/>
    </source>
</evidence>
<dbReference type="InterPro" id="IPR050109">
    <property type="entry name" value="HTH-type_TetR-like_transc_reg"/>
</dbReference>